<dbReference type="InterPro" id="IPR042001">
    <property type="entry name" value="Sortase_F"/>
</dbReference>
<comment type="caution">
    <text evidence="4">The sequence shown here is derived from an EMBL/GenBank/DDBJ whole genome shotgun (WGS) entry which is preliminary data.</text>
</comment>
<dbReference type="Proteomes" id="UP001500653">
    <property type="component" value="Unassembled WGS sequence"/>
</dbReference>
<evidence type="ECO:0000256" key="2">
    <source>
        <dbReference type="SAM" id="MobiDB-lite"/>
    </source>
</evidence>
<feature type="compositionally biased region" description="Basic and acidic residues" evidence="2">
    <location>
        <begin position="72"/>
        <end position="90"/>
    </location>
</feature>
<dbReference type="Gene3D" id="2.40.260.10">
    <property type="entry name" value="Sortase"/>
    <property type="match status" value="1"/>
</dbReference>
<evidence type="ECO:0000256" key="3">
    <source>
        <dbReference type="SAM" id="SignalP"/>
    </source>
</evidence>
<dbReference type="InterPro" id="IPR005754">
    <property type="entry name" value="Sortase"/>
</dbReference>
<keyword evidence="3" id="KW-0732">Signal</keyword>
<evidence type="ECO:0000256" key="1">
    <source>
        <dbReference type="ARBA" id="ARBA00022801"/>
    </source>
</evidence>
<reference evidence="5" key="1">
    <citation type="journal article" date="2019" name="Int. J. Syst. Evol. Microbiol.">
        <title>The Global Catalogue of Microorganisms (GCM) 10K type strain sequencing project: providing services to taxonomists for standard genome sequencing and annotation.</title>
        <authorList>
            <consortium name="The Broad Institute Genomics Platform"/>
            <consortium name="The Broad Institute Genome Sequencing Center for Infectious Disease"/>
            <person name="Wu L."/>
            <person name="Ma J."/>
        </authorList>
    </citation>
    <scope>NUCLEOTIDE SEQUENCE [LARGE SCALE GENOMIC DNA]</scope>
    <source>
        <strain evidence="5">JCM 13023</strain>
    </source>
</reference>
<proteinExistence type="predicted"/>
<dbReference type="InterPro" id="IPR023365">
    <property type="entry name" value="Sortase_dom-sf"/>
</dbReference>
<dbReference type="CDD" id="cd05829">
    <property type="entry name" value="Sortase_F"/>
    <property type="match status" value="1"/>
</dbReference>
<protein>
    <submittedName>
        <fullName evidence="4">Class F sortase</fullName>
    </submittedName>
</protein>
<dbReference type="SUPFAM" id="SSF63817">
    <property type="entry name" value="Sortase"/>
    <property type="match status" value="1"/>
</dbReference>
<name>A0ABP4GVK2_9PSEU</name>
<evidence type="ECO:0000313" key="4">
    <source>
        <dbReference type="EMBL" id="GAA1235260.1"/>
    </source>
</evidence>
<gene>
    <name evidence="4" type="ORF">GCM10009676_18930</name>
</gene>
<dbReference type="RefSeq" id="WP_253863379.1">
    <property type="nucleotide sequence ID" value="NZ_BAAALN010000005.1"/>
</dbReference>
<accession>A0ABP4GVK2</accession>
<feature type="signal peptide" evidence="3">
    <location>
        <begin position="1"/>
        <end position="19"/>
    </location>
</feature>
<sequence length="243" mass="25746">MARRDRVAGYLLGAASVLAAQALVGTAVLMPPTDAVAGTAEPAVEQQTTRQQHTGAESAAPETEEEESDESAASRDEPESGEKRDRRADPEVVPAPSGQRPGTIRLPDGGSATLVRHELGPDAVLPVPENLGEATWWGAGLDAPSGASVFAGHVDWQGRKGPFSELWQVQVGDRVTVAGNGGKKFRYQVSRILTLDKDEVPARAHELFGQSGRHRAVLVTCGGRWQGGETGYEENRVVIAEPA</sequence>
<keyword evidence="5" id="KW-1185">Reference proteome</keyword>
<feature type="compositionally biased region" description="Polar residues" evidence="2">
    <location>
        <begin position="45"/>
        <end position="55"/>
    </location>
</feature>
<keyword evidence="1" id="KW-0378">Hydrolase</keyword>
<dbReference type="Pfam" id="PF04203">
    <property type="entry name" value="Sortase"/>
    <property type="match status" value="1"/>
</dbReference>
<dbReference type="EMBL" id="BAAALN010000005">
    <property type="protein sequence ID" value="GAA1235260.1"/>
    <property type="molecule type" value="Genomic_DNA"/>
</dbReference>
<feature type="chain" id="PRO_5045555138" evidence="3">
    <location>
        <begin position="20"/>
        <end position="243"/>
    </location>
</feature>
<evidence type="ECO:0000313" key="5">
    <source>
        <dbReference type="Proteomes" id="UP001500653"/>
    </source>
</evidence>
<organism evidence="4 5">
    <name type="scientific">Prauserella halophila</name>
    <dbReference type="NCBI Taxonomy" id="185641"/>
    <lineage>
        <taxon>Bacteria</taxon>
        <taxon>Bacillati</taxon>
        <taxon>Actinomycetota</taxon>
        <taxon>Actinomycetes</taxon>
        <taxon>Pseudonocardiales</taxon>
        <taxon>Pseudonocardiaceae</taxon>
        <taxon>Prauserella</taxon>
    </lineage>
</organism>
<feature type="region of interest" description="Disordered" evidence="2">
    <location>
        <begin position="38"/>
        <end position="112"/>
    </location>
</feature>